<comment type="caution">
    <text evidence="1">The sequence shown here is derived from an EMBL/GenBank/DDBJ whole genome shotgun (WGS) entry which is preliminary data.</text>
</comment>
<proteinExistence type="predicted"/>
<dbReference type="InterPro" id="IPR017850">
    <property type="entry name" value="Alkaline_phosphatase_core_sf"/>
</dbReference>
<evidence type="ECO:0000313" key="1">
    <source>
        <dbReference type="EMBL" id="MPM86132.1"/>
    </source>
</evidence>
<evidence type="ECO:0008006" key="2">
    <source>
        <dbReference type="Google" id="ProtNLM"/>
    </source>
</evidence>
<dbReference type="Gene3D" id="3.30.1120.10">
    <property type="match status" value="1"/>
</dbReference>
<sequence>MDGKQAVIQSDWKLIHQSIRKNPTFELYNLASDPSENHNIISLYPEKAEELRKIMQCARTDDWAWKLYND</sequence>
<name>A0A645DC37_9ZZZZ</name>
<reference evidence="1" key="1">
    <citation type="submission" date="2019-08" db="EMBL/GenBank/DDBJ databases">
        <authorList>
            <person name="Kucharzyk K."/>
            <person name="Murdoch R.W."/>
            <person name="Higgins S."/>
            <person name="Loffler F."/>
        </authorList>
    </citation>
    <scope>NUCLEOTIDE SEQUENCE</scope>
</reference>
<dbReference type="EMBL" id="VSSQ01034248">
    <property type="protein sequence ID" value="MPM86132.1"/>
    <property type="molecule type" value="Genomic_DNA"/>
</dbReference>
<accession>A0A645DC37</accession>
<dbReference type="AlphaFoldDB" id="A0A645DC37"/>
<organism evidence="1">
    <name type="scientific">bioreactor metagenome</name>
    <dbReference type="NCBI Taxonomy" id="1076179"/>
    <lineage>
        <taxon>unclassified sequences</taxon>
        <taxon>metagenomes</taxon>
        <taxon>ecological metagenomes</taxon>
    </lineage>
</organism>
<gene>
    <name evidence="1" type="ORF">SDC9_133215</name>
</gene>
<dbReference type="SUPFAM" id="SSF53649">
    <property type="entry name" value="Alkaline phosphatase-like"/>
    <property type="match status" value="1"/>
</dbReference>
<protein>
    <recommendedName>
        <fullName evidence="2">Arylsulfatase</fullName>
    </recommendedName>
</protein>